<dbReference type="InterPro" id="IPR011089">
    <property type="entry name" value="GmrSD_C"/>
</dbReference>
<dbReference type="PANTHER" id="PTHR35149:SF1">
    <property type="entry name" value="DUF5655 DOMAIN-CONTAINING PROTEIN"/>
    <property type="match status" value="1"/>
</dbReference>
<accession>A0A9W6HIR6</accession>
<evidence type="ECO:0000259" key="2">
    <source>
        <dbReference type="Pfam" id="PF07510"/>
    </source>
</evidence>
<reference evidence="3" key="2">
    <citation type="submission" date="2023-01" db="EMBL/GenBank/DDBJ databases">
        <authorList>
            <person name="Sun Q."/>
            <person name="Evtushenko L."/>
        </authorList>
    </citation>
    <scope>NUCLEOTIDE SEQUENCE</scope>
    <source>
        <strain evidence="3">VKM Ac-1447</strain>
    </source>
</reference>
<comment type="caution">
    <text evidence="3">The sequence shown here is derived from an EMBL/GenBank/DDBJ whole genome shotgun (WGS) entry which is preliminary data.</text>
</comment>
<feature type="domain" description="GmrSD restriction endonucleases N-terminal" evidence="1">
    <location>
        <begin position="15"/>
        <end position="240"/>
    </location>
</feature>
<dbReference type="AlphaFoldDB" id="A0A9W6HIR6"/>
<proteinExistence type="predicted"/>
<evidence type="ECO:0000313" key="3">
    <source>
        <dbReference type="EMBL" id="GLJ80838.1"/>
    </source>
</evidence>
<sequence>MQVIKSLSNDAVHALLSPENNVVYTVPKYQREYSWGRDQWDELVDDLLDHADVDGHFLGTIICVNNTANTTSESVLEVIDGQQRLTTISLMLAAVHSLLQEYRGDLSDDDAVDLVNLRRMLILREPVRARLRPQTQNDNAEDFLHVLAEAGLGVADPKPRWAGVRRVKKAYAHFRSRITSRAAETQSSIAATALDLLGRVKRANIVKLEVATHADAFTLFESLNNRGMPLTPIDLIKNTLLGRADHRSDVSLDGAYARWREWLAILGDDYGTQERFFRYFYNAMKDEFDIGLQGVPVATRTNLIKIYETLIDRDVVKLLDDVTVGVEAFGQLIGSGAPDGRTRLARAFQRLRRAQGVPAHVLLLYLVIQRKEINLGEDELVDIVDLLTAFFVRRNLTGTPATYGLVRLFMDLVGRLRASPTQDRKQLILDALTAVSESDEGFHRVLSGPVYEVNADVVRFILASLAERRMTAETEQDLWHRIETKGKPVYRWSIEHILPQGENLPPGWVSMLGGPAAATEARERFAHHLGNLTITGFNSSLGNRSFIEKRDRVDSNGNPIGYRNGLSLNADLAVRDSWGVDAISARTEQLAGEAMAAFPLAYRR</sequence>
<dbReference type="Pfam" id="PF03235">
    <property type="entry name" value="GmrSD_N"/>
    <property type="match status" value="1"/>
</dbReference>
<name>A0A9W6HIR6_9MICO</name>
<dbReference type="PANTHER" id="PTHR35149">
    <property type="entry name" value="SLL5132 PROTEIN"/>
    <property type="match status" value="1"/>
</dbReference>
<organism evidence="3 4">
    <name type="scientific">Microbacterium imperiale</name>
    <dbReference type="NCBI Taxonomy" id="33884"/>
    <lineage>
        <taxon>Bacteria</taxon>
        <taxon>Bacillati</taxon>
        <taxon>Actinomycetota</taxon>
        <taxon>Actinomycetes</taxon>
        <taxon>Micrococcales</taxon>
        <taxon>Microbacteriaceae</taxon>
        <taxon>Microbacterium</taxon>
    </lineage>
</organism>
<reference evidence="3" key="1">
    <citation type="journal article" date="2014" name="Int. J. Syst. Evol. Microbiol.">
        <title>Complete genome sequence of Corynebacterium casei LMG S-19264T (=DSM 44701T), isolated from a smear-ripened cheese.</title>
        <authorList>
            <consortium name="US DOE Joint Genome Institute (JGI-PGF)"/>
            <person name="Walter F."/>
            <person name="Albersmeier A."/>
            <person name="Kalinowski J."/>
            <person name="Ruckert C."/>
        </authorList>
    </citation>
    <scope>NUCLEOTIDE SEQUENCE</scope>
    <source>
        <strain evidence="3">VKM Ac-1447</strain>
    </source>
</reference>
<gene>
    <name evidence="3" type="ORF">GCM10017586_25210</name>
</gene>
<dbReference type="EMBL" id="BSEO01000014">
    <property type="protein sequence ID" value="GLJ80838.1"/>
    <property type="molecule type" value="Genomic_DNA"/>
</dbReference>
<dbReference type="Proteomes" id="UP001142317">
    <property type="component" value="Unassembled WGS sequence"/>
</dbReference>
<evidence type="ECO:0000259" key="1">
    <source>
        <dbReference type="Pfam" id="PF03235"/>
    </source>
</evidence>
<keyword evidence="4" id="KW-1185">Reference proteome</keyword>
<evidence type="ECO:0008006" key="5">
    <source>
        <dbReference type="Google" id="ProtNLM"/>
    </source>
</evidence>
<protein>
    <recommendedName>
        <fullName evidence="5">DUF262 domain-containing protein</fullName>
    </recommendedName>
</protein>
<feature type="domain" description="GmrSD restriction endonucleases C-terminal" evidence="2">
    <location>
        <begin position="449"/>
        <end position="591"/>
    </location>
</feature>
<dbReference type="InterPro" id="IPR004919">
    <property type="entry name" value="GmrSD_N"/>
</dbReference>
<dbReference type="Pfam" id="PF07510">
    <property type="entry name" value="GmrSD_C"/>
    <property type="match status" value="1"/>
</dbReference>
<evidence type="ECO:0000313" key="4">
    <source>
        <dbReference type="Proteomes" id="UP001142317"/>
    </source>
</evidence>